<keyword evidence="2" id="KW-0012">Acyltransferase</keyword>
<dbReference type="STRING" id="1227499.C493_12913"/>
<keyword evidence="1 4" id="KW-0808">Transferase</keyword>
<dbReference type="PATRIC" id="fig|1227499.3.peg.2651"/>
<dbReference type="InterPro" id="IPR000182">
    <property type="entry name" value="GNAT_dom"/>
</dbReference>
<organism evidence="4 5">
    <name type="scientific">Natronolimnohabitans innermongolicus JCM 12255</name>
    <dbReference type="NCBI Taxonomy" id="1227499"/>
    <lineage>
        <taxon>Archaea</taxon>
        <taxon>Methanobacteriati</taxon>
        <taxon>Methanobacteriota</taxon>
        <taxon>Stenosarchaea group</taxon>
        <taxon>Halobacteria</taxon>
        <taxon>Halobacteriales</taxon>
        <taxon>Natrialbaceae</taxon>
        <taxon>Natronolimnohabitans</taxon>
    </lineage>
</organism>
<dbReference type="Proteomes" id="UP000011602">
    <property type="component" value="Unassembled WGS sequence"/>
</dbReference>
<evidence type="ECO:0000259" key="3">
    <source>
        <dbReference type="PROSITE" id="PS51186"/>
    </source>
</evidence>
<dbReference type="PROSITE" id="PS51186">
    <property type="entry name" value="GNAT"/>
    <property type="match status" value="1"/>
</dbReference>
<reference evidence="4 5" key="1">
    <citation type="journal article" date="2014" name="PLoS Genet.">
        <title>Phylogenetically driven sequencing of extremely halophilic archaea reveals strategies for static and dynamic osmo-response.</title>
        <authorList>
            <person name="Becker E.A."/>
            <person name="Seitzer P.M."/>
            <person name="Tritt A."/>
            <person name="Larsen D."/>
            <person name="Krusor M."/>
            <person name="Yao A.I."/>
            <person name="Wu D."/>
            <person name="Madern D."/>
            <person name="Eisen J.A."/>
            <person name="Darling A.E."/>
            <person name="Facciotti M.T."/>
        </authorList>
    </citation>
    <scope>NUCLEOTIDE SEQUENCE [LARGE SCALE GENOMIC DNA]</scope>
    <source>
        <strain evidence="4 5">JCM 12255</strain>
    </source>
</reference>
<dbReference type="SUPFAM" id="SSF55729">
    <property type="entry name" value="Acyl-CoA N-acyltransferases (Nat)"/>
    <property type="match status" value="1"/>
</dbReference>
<dbReference type="EMBL" id="AOHZ01000060">
    <property type="protein sequence ID" value="ELY54253.1"/>
    <property type="molecule type" value="Genomic_DNA"/>
</dbReference>
<dbReference type="OrthoDB" id="111868at2157"/>
<evidence type="ECO:0000313" key="5">
    <source>
        <dbReference type="Proteomes" id="UP000011602"/>
    </source>
</evidence>
<protein>
    <submittedName>
        <fullName evidence="4">N-acetyltransferase GCN5</fullName>
    </submittedName>
</protein>
<evidence type="ECO:0000313" key="4">
    <source>
        <dbReference type="EMBL" id="ELY54253.1"/>
    </source>
</evidence>
<gene>
    <name evidence="4" type="ORF">C493_12913</name>
</gene>
<dbReference type="AlphaFoldDB" id="L9X0X8"/>
<dbReference type="CDD" id="cd04301">
    <property type="entry name" value="NAT_SF"/>
    <property type="match status" value="1"/>
</dbReference>
<name>L9X0X8_9EURY</name>
<dbReference type="InterPro" id="IPR016181">
    <property type="entry name" value="Acyl_CoA_acyltransferase"/>
</dbReference>
<proteinExistence type="predicted"/>
<dbReference type="Pfam" id="PF00583">
    <property type="entry name" value="Acetyltransf_1"/>
    <property type="match status" value="1"/>
</dbReference>
<dbReference type="InterPro" id="IPR050832">
    <property type="entry name" value="Bact_Acetyltransf"/>
</dbReference>
<evidence type="ECO:0000256" key="1">
    <source>
        <dbReference type="ARBA" id="ARBA00022679"/>
    </source>
</evidence>
<keyword evidence="5" id="KW-1185">Reference proteome</keyword>
<feature type="domain" description="N-acetyltransferase" evidence="3">
    <location>
        <begin position="6"/>
        <end position="179"/>
    </location>
</feature>
<dbReference type="GO" id="GO:0016747">
    <property type="term" value="F:acyltransferase activity, transferring groups other than amino-acyl groups"/>
    <property type="evidence" value="ECO:0007669"/>
    <property type="project" value="InterPro"/>
</dbReference>
<evidence type="ECO:0000256" key="2">
    <source>
        <dbReference type="ARBA" id="ARBA00023315"/>
    </source>
</evidence>
<dbReference type="PANTHER" id="PTHR43877">
    <property type="entry name" value="AMINOALKYLPHOSPHONATE N-ACETYLTRANSFERASE-RELATED-RELATED"/>
    <property type="match status" value="1"/>
</dbReference>
<comment type="caution">
    <text evidence="4">The sequence shown here is derived from an EMBL/GenBank/DDBJ whole genome shotgun (WGS) entry which is preliminary data.</text>
</comment>
<dbReference type="eggNOG" id="arCOG00844">
    <property type="taxonomic scope" value="Archaea"/>
</dbReference>
<dbReference type="Gene3D" id="3.40.630.30">
    <property type="match status" value="1"/>
</dbReference>
<accession>L9X0X8</accession>
<sequence length="180" mass="19232">MTISRVALREATTADAAAIADAHAAAIRELGSESYDDAQVEAWLSNVRGERYPLEEAGIRVVVAERNGAGDSAEREDSGDIVGFGLLDLEPSGVDEPAVGTIGAVYVHPDAVREGVGSAILERLESAAREAGLETLRLTASRNAIDFYSKRGYEGVETVSLDMTDEVSLAALRMRKRLVR</sequence>
<dbReference type="RefSeq" id="WP_007259856.1">
    <property type="nucleotide sequence ID" value="NZ_AOHZ01000060.1"/>
</dbReference>